<dbReference type="InterPro" id="IPR041522">
    <property type="entry name" value="CdaR_GGDEF"/>
</dbReference>
<evidence type="ECO:0000259" key="3">
    <source>
        <dbReference type="Pfam" id="PF13556"/>
    </source>
</evidence>
<dbReference type="Pfam" id="PF17853">
    <property type="entry name" value="GGDEF_2"/>
    <property type="match status" value="1"/>
</dbReference>
<evidence type="ECO:0000313" key="5">
    <source>
        <dbReference type="EMBL" id="MDA2807770.1"/>
    </source>
</evidence>
<dbReference type="EMBL" id="JAQFWP010000062">
    <property type="protein sequence ID" value="MDA2807770.1"/>
    <property type="molecule type" value="Genomic_DNA"/>
</dbReference>
<dbReference type="Proteomes" id="UP001165685">
    <property type="component" value="Unassembled WGS sequence"/>
</dbReference>
<evidence type="ECO:0000259" key="4">
    <source>
        <dbReference type="Pfam" id="PF17853"/>
    </source>
</evidence>
<feature type="domain" description="CdaR GGDEF-like" evidence="4">
    <location>
        <begin position="290"/>
        <end position="414"/>
    </location>
</feature>
<comment type="similarity">
    <text evidence="1">Belongs to the CdaR family.</text>
</comment>
<organism evidence="5 6">
    <name type="scientific">Nocardiopsis suaedae</name>
    <dbReference type="NCBI Taxonomy" id="3018444"/>
    <lineage>
        <taxon>Bacteria</taxon>
        <taxon>Bacillati</taxon>
        <taxon>Actinomycetota</taxon>
        <taxon>Actinomycetes</taxon>
        <taxon>Streptosporangiales</taxon>
        <taxon>Nocardiopsidaceae</taxon>
        <taxon>Nocardiopsis</taxon>
    </lineage>
</organism>
<dbReference type="Pfam" id="PF07905">
    <property type="entry name" value="PucR"/>
    <property type="match status" value="1"/>
</dbReference>
<dbReference type="InterPro" id="IPR025736">
    <property type="entry name" value="PucR_C-HTH_dom"/>
</dbReference>
<dbReference type="RefSeq" id="WP_270680392.1">
    <property type="nucleotide sequence ID" value="NZ_JAQFWP010000062.1"/>
</dbReference>
<dbReference type="PANTHER" id="PTHR33744">
    <property type="entry name" value="CARBOHYDRATE DIACID REGULATOR"/>
    <property type="match status" value="1"/>
</dbReference>
<feature type="domain" description="PucR C-terminal helix-turn-helix" evidence="3">
    <location>
        <begin position="470"/>
        <end position="526"/>
    </location>
</feature>
<keyword evidence="6" id="KW-1185">Reference proteome</keyword>
<name>A0ABT4TU64_9ACTN</name>
<dbReference type="InterPro" id="IPR042070">
    <property type="entry name" value="PucR_C-HTH_sf"/>
</dbReference>
<dbReference type="PANTHER" id="PTHR33744:SF1">
    <property type="entry name" value="DNA-BINDING TRANSCRIPTIONAL ACTIVATOR ADER"/>
    <property type="match status" value="1"/>
</dbReference>
<dbReference type="InterPro" id="IPR051448">
    <property type="entry name" value="CdaR-like_regulators"/>
</dbReference>
<evidence type="ECO:0000256" key="1">
    <source>
        <dbReference type="ARBA" id="ARBA00006754"/>
    </source>
</evidence>
<dbReference type="Pfam" id="PF13556">
    <property type="entry name" value="HTH_30"/>
    <property type="match status" value="1"/>
</dbReference>
<proteinExistence type="inferred from homology"/>
<evidence type="ECO:0000313" key="6">
    <source>
        <dbReference type="Proteomes" id="UP001165685"/>
    </source>
</evidence>
<gene>
    <name evidence="5" type="ORF">O4U47_24890</name>
</gene>
<comment type="caution">
    <text evidence="5">The sequence shown here is derived from an EMBL/GenBank/DDBJ whole genome shotgun (WGS) entry which is preliminary data.</text>
</comment>
<dbReference type="InterPro" id="IPR012914">
    <property type="entry name" value="PucR_dom"/>
</dbReference>
<protein>
    <submittedName>
        <fullName evidence="5">PucR family transcriptional regulator ligand-binding domain-containing protein</fullName>
    </submittedName>
</protein>
<reference evidence="5" key="1">
    <citation type="submission" date="2023-01" db="EMBL/GenBank/DDBJ databases">
        <title>Draft genome sequence of Nocardiopsis sp. LSu2-4 isolated from halophytes.</title>
        <authorList>
            <person name="Duangmal K."/>
            <person name="Chantavorakit T."/>
        </authorList>
    </citation>
    <scope>NUCLEOTIDE SEQUENCE</scope>
    <source>
        <strain evidence="5">LSu2-4</strain>
    </source>
</reference>
<accession>A0ABT4TU64</accession>
<feature type="domain" description="Purine catabolism PurC-like" evidence="2">
    <location>
        <begin position="7"/>
        <end position="129"/>
    </location>
</feature>
<dbReference type="Gene3D" id="1.10.10.2840">
    <property type="entry name" value="PucR C-terminal helix-turn-helix domain"/>
    <property type="match status" value="1"/>
</dbReference>
<sequence length="541" mass="59691">MLPTLAEVLRIPVVERARPRVVVGEDLLGVTVRWVHIAEVTDLAHLLRGGELVLTTGIAMPDSPGALRRYVEDLASVGVSGIAVELGRKYGAESELPRALLEAAREAHIPVIALDRETRFVEITEAVHVRVVNEQLDELRESERLHEVFTRLSVEGARPEHVLREVARLSECPVVLENLNHQVLLCEVAGEQPEAVLASWEGRSRTVRGGGRTVHDTTMGWLVTMVGARGQDWGRLVLICGASPSPRQSMLLERAATTLALGRLLERHQESLERQTHRTIIAGIVDRSYSDPQEALVRARAVGVPLDGRALSGLVLRLPEGGTGLAAQARLSDTAEATARACREVRLPALVGSLDDVRVGILLALPQGQDPEPRLQRLAERVRELVGTGPVLAAGSHTDDIREVRRSFLEARQVGDVALHRPERRPLYRLPDLHLRGLLHLFRDDERLQTYVERELGPLLAYDARHGSDLTEMLRHYLEAGRNKALAATSAHLSRPAFYERLRRIARVLGADLDSVETCLSLHVALMSLDSVRDRLPGEAP</sequence>
<evidence type="ECO:0000259" key="2">
    <source>
        <dbReference type="Pfam" id="PF07905"/>
    </source>
</evidence>